<dbReference type="GO" id="GO:0005524">
    <property type="term" value="F:ATP binding"/>
    <property type="evidence" value="ECO:0007669"/>
    <property type="project" value="UniProtKB-KW"/>
</dbReference>
<comment type="cofactor">
    <cofactor evidence="9">
        <name>Mg(2+)</name>
        <dbReference type="ChEBI" id="CHEBI:18420"/>
    </cofactor>
</comment>
<dbReference type="GO" id="GO:0006281">
    <property type="term" value="P:DNA repair"/>
    <property type="evidence" value="ECO:0007669"/>
    <property type="project" value="UniProtKB-KW"/>
</dbReference>
<dbReference type="GO" id="GO:0043139">
    <property type="term" value="F:5'-3' DNA helicase activity"/>
    <property type="evidence" value="ECO:0007669"/>
    <property type="project" value="UniProtKB-EC"/>
</dbReference>
<dbReference type="InterPro" id="IPR049163">
    <property type="entry name" value="Pif1-like_2B_dom"/>
</dbReference>
<dbReference type="Gene3D" id="3.40.50.10190">
    <property type="entry name" value="BRCT domain"/>
    <property type="match status" value="2"/>
</dbReference>
<organism evidence="12 14">
    <name type="scientific">Hortaea werneckii</name>
    <name type="common">Black yeast</name>
    <name type="synonym">Cladosporium werneckii</name>
    <dbReference type="NCBI Taxonomy" id="91943"/>
    <lineage>
        <taxon>Eukaryota</taxon>
        <taxon>Fungi</taxon>
        <taxon>Dikarya</taxon>
        <taxon>Ascomycota</taxon>
        <taxon>Pezizomycotina</taxon>
        <taxon>Dothideomycetes</taxon>
        <taxon>Dothideomycetidae</taxon>
        <taxon>Mycosphaerellales</taxon>
        <taxon>Teratosphaeriaceae</taxon>
        <taxon>Hortaea</taxon>
    </lineage>
</organism>
<keyword evidence="6" id="KW-0238">DNA-binding</keyword>
<dbReference type="CDD" id="cd18809">
    <property type="entry name" value="SF1_C_RecD"/>
    <property type="match status" value="1"/>
</dbReference>
<evidence type="ECO:0000256" key="1">
    <source>
        <dbReference type="ARBA" id="ARBA00022741"/>
    </source>
</evidence>
<dbReference type="Proteomes" id="UP000280598">
    <property type="component" value="Unassembled WGS sequence"/>
</dbReference>
<feature type="compositionally biased region" description="Polar residues" evidence="10">
    <location>
        <begin position="719"/>
        <end position="728"/>
    </location>
</feature>
<dbReference type="Pfam" id="PF05970">
    <property type="entry name" value="PIF1"/>
    <property type="match status" value="1"/>
</dbReference>
<feature type="compositionally biased region" description="Low complexity" evidence="10">
    <location>
        <begin position="21"/>
        <end position="38"/>
    </location>
</feature>
<evidence type="ECO:0000256" key="6">
    <source>
        <dbReference type="ARBA" id="ARBA00023125"/>
    </source>
</evidence>
<feature type="domain" description="BRCT" evidence="11">
    <location>
        <begin position="194"/>
        <end position="284"/>
    </location>
</feature>
<dbReference type="EMBL" id="QWIT01000296">
    <property type="protein sequence ID" value="RMZ26469.1"/>
    <property type="molecule type" value="Genomic_DNA"/>
</dbReference>
<feature type="region of interest" description="Disordered" evidence="10">
    <location>
        <begin position="662"/>
        <end position="683"/>
    </location>
</feature>
<dbReference type="Gene3D" id="3.40.50.300">
    <property type="entry name" value="P-loop containing nucleotide triphosphate hydrolases"/>
    <property type="match status" value="2"/>
</dbReference>
<feature type="region of interest" description="Disordered" evidence="10">
    <location>
        <begin position="1"/>
        <end position="59"/>
    </location>
</feature>
<comment type="similarity">
    <text evidence="9">Belongs to the helicase family.</text>
</comment>
<evidence type="ECO:0000256" key="2">
    <source>
        <dbReference type="ARBA" id="ARBA00022763"/>
    </source>
</evidence>
<dbReference type="GO" id="GO:0006310">
    <property type="term" value="P:DNA recombination"/>
    <property type="evidence" value="ECO:0007669"/>
    <property type="project" value="UniProtKB-KW"/>
</dbReference>
<keyword evidence="3 9" id="KW-0378">Hydrolase</keyword>
<dbReference type="InterPro" id="IPR027785">
    <property type="entry name" value="UvrD-like_helicase_C"/>
</dbReference>
<feature type="region of interest" description="Disordered" evidence="10">
    <location>
        <begin position="571"/>
        <end position="607"/>
    </location>
</feature>
<dbReference type="OrthoDB" id="3559638at2759"/>
<dbReference type="PANTHER" id="PTHR47642">
    <property type="entry name" value="ATP-DEPENDENT DNA HELICASE"/>
    <property type="match status" value="1"/>
</dbReference>
<reference evidence="14 15" key="1">
    <citation type="journal article" date="2018" name="BMC Genomics">
        <title>Genomic evidence for intraspecific hybridization in a clonal and extremely halotolerant yeast.</title>
        <authorList>
            <person name="Gostincar C."/>
            <person name="Stajich J.E."/>
            <person name="Zupancic J."/>
            <person name="Zalar P."/>
            <person name="Gunde-Cimerman N."/>
        </authorList>
    </citation>
    <scope>NUCLEOTIDE SEQUENCE [LARGE SCALE GENOMIC DNA]</scope>
    <source>
        <strain evidence="13 15">EXF-120</strain>
        <strain evidence="12 14">EXF-562</strain>
    </source>
</reference>
<gene>
    <name evidence="13" type="ORF">D0859_09460</name>
    <name evidence="12" type="ORF">D0860_08451</name>
</gene>
<dbReference type="Pfam" id="PF00533">
    <property type="entry name" value="BRCT"/>
    <property type="match status" value="1"/>
</dbReference>
<dbReference type="SUPFAM" id="SSF52113">
    <property type="entry name" value="BRCT domain"/>
    <property type="match status" value="2"/>
</dbReference>
<proteinExistence type="inferred from homology"/>
<dbReference type="PANTHER" id="PTHR47642:SF5">
    <property type="entry name" value="ATP-DEPENDENT DNA HELICASE"/>
    <property type="match status" value="1"/>
</dbReference>
<dbReference type="InterPro" id="IPR027417">
    <property type="entry name" value="P-loop_NTPase"/>
</dbReference>
<feature type="region of interest" description="Disordered" evidence="10">
    <location>
        <begin position="396"/>
        <end position="432"/>
    </location>
</feature>
<feature type="region of interest" description="Disordered" evidence="10">
    <location>
        <begin position="1073"/>
        <end position="1097"/>
    </location>
</feature>
<feature type="region of interest" description="Disordered" evidence="10">
    <location>
        <begin position="716"/>
        <end position="742"/>
    </location>
</feature>
<feature type="region of interest" description="Disordered" evidence="10">
    <location>
        <begin position="323"/>
        <end position="348"/>
    </location>
</feature>
<dbReference type="InterPro" id="IPR037056">
    <property type="entry name" value="RNase_H1_N_sf"/>
</dbReference>
<dbReference type="Pfam" id="PF21530">
    <property type="entry name" value="Pif1_2B_dom"/>
    <property type="match status" value="1"/>
</dbReference>
<dbReference type="InterPro" id="IPR051055">
    <property type="entry name" value="PIF1_helicase"/>
</dbReference>
<feature type="compositionally biased region" description="Basic and acidic residues" evidence="10">
    <location>
        <begin position="571"/>
        <end position="586"/>
    </location>
</feature>
<dbReference type="SUPFAM" id="SSF55658">
    <property type="entry name" value="L9 N-domain-like"/>
    <property type="match status" value="2"/>
</dbReference>
<evidence type="ECO:0000256" key="9">
    <source>
        <dbReference type="RuleBase" id="RU363044"/>
    </source>
</evidence>
<evidence type="ECO:0000313" key="14">
    <source>
        <dbReference type="Proteomes" id="UP000280598"/>
    </source>
</evidence>
<evidence type="ECO:0000259" key="11">
    <source>
        <dbReference type="PROSITE" id="PS50172"/>
    </source>
</evidence>
<dbReference type="EMBL" id="QWIS01000305">
    <property type="protein sequence ID" value="RMY98740.1"/>
    <property type="molecule type" value="Genomic_DNA"/>
</dbReference>
<dbReference type="CDD" id="cd18037">
    <property type="entry name" value="DEXSc_Pif1_like"/>
    <property type="match status" value="1"/>
</dbReference>
<sequence length="1499" mass="168086">MRKLEAVVIPRPSLEERREASSSTAEEGAMESSMAEAGYQRQQKTQTSRKYAYAGNDQTDDPNIAPSIFGGLKVHVDWPEGERKTRAIQNVLEHGGDIHKEPDTDTTHLVTAGPSSKMRLYAKKYGIRMVLIDWLEASLASWKVAPVSFYDVDKIEDPRQIPNIDSTQATPLGQESVRAWLQQESQSQASTPGRVSNIFRGLQIAMTSGGHEERGAVCSLIQQHGGVYDKNFAEGTTHLIAFSRKGRRLQEALERQPDVKIVSEQWLRDCIESGERKDEALYIPLSETPGAGFDGFDDLQLLKSSQHSMFAPVSNQQHAKRLAAETPSVRPQKRRKIEDPSPLLRHSGPLRLEGHEFLHSAFQYPDRSSTMAYNEQDRTIKDSQETFDDAVSISTQTTRMSLPHESTPKPNNVAAESTEKQPPPQSSGVECKQGTTYDTALAQPPTLDNTHETLPPTQVIDREVVARKACDDKPSHSAPSTVLCSTAHLPTPPRSSQSPNLRWNLDGISIPNAKKIYAVRRGHKPGFYWSYEEANQQTLEFSSNLYRSFKNSATGQRKAIDFMNHSPDAEGLRQLNRNDEGRFIHRMDKRKRTGDDDHEEDTKPRKTPYVNAFWKPRSASQLPREERARLRREGRCFACRKIGHRADSNACETNRLGTLDSYVTSNRESGDGEGKGLESSVDESEAAVNLLERHGMHRSAQILREYQIASQRLEDNNHDQPSQVSEPSNLHPADTNGYDKVPRTSASSLIKHERLNGDSALGEKLEDTAGSPTSAVIDQFRDTANEGITTHHTDPSPSHAGNDSPQQRAPDLIHEREHTPELESFMNLRPPVELSPSDIPPGTKKIYAVRHGHKPGIYFQWSDAQAQVEGYVGNRFLSFKRLDDALDYYHHTPATCTYQNGSCCQPDLKAAEKARDEWLKRNRPKSEEDAAGVDEDMLKKVGAEVRPKPKREDLCEEQKKLVDVITSGRNTFYTGSAGTGKSTALGVAVTELRAKGLEVAIVAPTGIAALNVGGETYYTWAGWLPDSKKKPIERLMSEAHSEKRWKRLNETDVLVIDEISMLENHQFERLDQVSRSARAASKDPSNPGKYHVGPQRSVHDPSLPFGGIQVIVTGDFCQLPPVLPFATCYPCGRELSERGEKYCSHCRHGFQKDDQWAFRSAAWEACDFVNIELNEIHRQSDPAFIDILRTLRSGSLPSAKQRALLLDHDSDIVDAVKLFPTNREADAENEKGLAAISHPKRTFYCHDRFDWQERLHPHLKSKSYRNNETGVLRGCEDHRYLAELVMKVGMLVMLVANVDLDQGLANGTQGKLISFKKYDPRRLQSRNEHAPDYWPKAGGEGGKYRDLRAQEWVGKQEAVEGPEGDDDDDADECRQLKYLPQVRFHNGKVRTIYPVCQVSALGDDEPYSLLSRTQIPLLPAWAITIHKSQGMTLDKVLINLDRSFEREMVYVALSRARGLQGLRIESRDDLRVLREGGRLAGGNVEVRGFMRRCFGGGGE</sequence>
<evidence type="ECO:0000313" key="15">
    <source>
        <dbReference type="Proteomes" id="UP000281677"/>
    </source>
</evidence>
<dbReference type="InterPro" id="IPR001357">
    <property type="entry name" value="BRCT_dom"/>
</dbReference>
<accession>A0A3M7GC66</accession>
<comment type="catalytic activity">
    <reaction evidence="9">
        <text>ATP + H2O = ADP + phosphate + H(+)</text>
        <dbReference type="Rhea" id="RHEA:13065"/>
        <dbReference type="ChEBI" id="CHEBI:15377"/>
        <dbReference type="ChEBI" id="CHEBI:15378"/>
        <dbReference type="ChEBI" id="CHEBI:30616"/>
        <dbReference type="ChEBI" id="CHEBI:43474"/>
        <dbReference type="ChEBI" id="CHEBI:456216"/>
        <dbReference type="EC" id="5.6.2.3"/>
    </reaction>
</comment>
<dbReference type="InterPro" id="IPR059215">
    <property type="entry name" value="BRCT2_TopBP1-like"/>
</dbReference>
<dbReference type="VEuPathDB" id="FungiDB:BTJ68_04935"/>
<keyword evidence="8" id="KW-0413">Isomerase</keyword>
<feature type="domain" description="BRCT" evidence="11">
    <location>
        <begin position="64"/>
        <end position="152"/>
    </location>
</feature>
<dbReference type="Pfam" id="PF01693">
    <property type="entry name" value="Cauli_VI"/>
    <property type="match status" value="2"/>
</dbReference>
<dbReference type="SMART" id="SM00292">
    <property type="entry name" value="BRCT"/>
    <property type="match status" value="2"/>
</dbReference>
<dbReference type="EC" id="5.6.2.3" evidence="9"/>
<evidence type="ECO:0000256" key="7">
    <source>
        <dbReference type="ARBA" id="ARBA00023204"/>
    </source>
</evidence>
<evidence type="ECO:0000313" key="13">
    <source>
        <dbReference type="EMBL" id="RMZ26469.1"/>
    </source>
</evidence>
<dbReference type="GO" id="GO:0016787">
    <property type="term" value="F:hydrolase activity"/>
    <property type="evidence" value="ECO:0007669"/>
    <property type="project" value="UniProtKB-KW"/>
</dbReference>
<evidence type="ECO:0000313" key="12">
    <source>
        <dbReference type="EMBL" id="RMY98740.1"/>
    </source>
</evidence>
<protein>
    <recommendedName>
        <fullName evidence="9">ATP-dependent DNA helicase</fullName>
        <ecNumber evidence="9">5.6.2.3</ecNumber>
    </recommendedName>
</protein>
<keyword evidence="2 9" id="KW-0227">DNA damage</keyword>
<keyword evidence="5 9" id="KW-0067">ATP-binding</keyword>
<evidence type="ECO:0000256" key="5">
    <source>
        <dbReference type="ARBA" id="ARBA00022840"/>
    </source>
</evidence>
<dbReference type="PROSITE" id="PS50172">
    <property type="entry name" value="BRCT"/>
    <property type="match status" value="2"/>
</dbReference>
<dbReference type="Proteomes" id="UP000281677">
    <property type="component" value="Unassembled WGS sequence"/>
</dbReference>
<keyword evidence="9" id="KW-0233">DNA recombination</keyword>
<dbReference type="InterPro" id="IPR009027">
    <property type="entry name" value="Ribosomal_bL9/RNase_H1_N"/>
</dbReference>
<comment type="caution">
    <text evidence="12">The sequence shown here is derived from an EMBL/GenBank/DDBJ whole genome shotgun (WGS) entry which is preliminary data.</text>
</comment>
<feature type="region of interest" description="Disordered" evidence="10">
    <location>
        <begin position="787"/>
        <end position="808"/>
    </location>
</feature>
<feature type="compositionally biased region" description="Polar residues" evidence="10">
    <location>
        <begin position="795"/>
        <end position="807"/>
    </location>
</feature>
<dbReference type="Pfam" id="PF12738">
    <property type="entry name" value="PTCB-BRCT"/>
    <property type="match status" value="1"/>
</dbReference>
<dbReference type="VEuPathDB" id="FungiDB:BTJ68_11389"/>
<name>A0A3M7GC66_HORWE</name>
<evidence type="ECO:0000256" key="3">
    <source>
        <dbReference type="ARBA" id="ARBA00022801"/>
    </source>
</evidence>
<dbReference type="InterPro" id="IPR010285">
    <property type="entry name" value="DNA_helicase_pif1-like_DEAD"/>
</dbReference>
<dbReference type="Gene3D" id="3.40.970.10">
    <property type="entry name" value="Ribonuclease H1, N-terminal domain"/>
    <property type="match status" value="2"/>
</dbReference>
<dbReference type="InterPro" id="IPR036420">
    <property type="entry name" value="BRCT_dom_sf"/>
</dbReference>
<dbReference type="CDD" id="cd17731">
    <property type="entry name" value="BRCT_TopBP1_rpt2_like"/>
    <property type="match status" value="1"/>
</dbReference>
<evidence type="ECO:0000256" key="8">
    <source>
        <dbReference type="ARBA" id="ARBA00023235"/>
    </source>
</evidence>
<dbReference type="Pfam" id="PF13538">
    <property type="entry name" value="UvrD_C_2"/>
    <property type="match status" value="1"/>
</dbReference>
<keyword evidence="4 9" id="KW-0347">Helicase</keyword>
<keyword evidence="1 9" id="KW-0547">Nucleotide-binding</keyword>
<dbReference type="SUPFAM" id="SSF52540">
    <property type="entry name" value="P-loop containing nucleoside triphosphate hydrolases"/>
    <property type="match status" value="2"/>
</dbReference>
<evidence type="ECO:0000256" key="10">
    <source>
        <dbReference type="SAM" id="MobiDB-lite"/>
    </source>
</evidence>
<keyword evidence="7 9" id="KW-0234">DNA repair</keyword>
<dbReference type="InterPro" id="IPR011320">
    <property type="entry name" value="RNase_H1_N"/>
</dbReference>
<feature type="compositionally biased region" description="Polar residues" evidence="10">
    <location>
        <begin position="40"/>
        <end position="49"/>
    </location>
</feature>
<evidence type="ECO:0000256" key="4">
    <source>
        <dbReference type="ARBA" id="ARBA00022806"/>
    </source>
</evidence>
<dbReference type="GO" id="GO:0000723">
    <property type="term" value="P:telomere maintenance"/>
    <property type="evidence" value="ECO:0007669"/>
    <property type="project" value="InterPro"/>
</dbReference>